<dbReference type="Gene3D" id="3.10.620.30">
    <property type="match status" value="1"/>
</dbReference>
<comment type="subcellular location">
    <subcellularLocation>
        <location evidence="1">Cell envelope</location>
    </subcellularLocation>
</comment>
<dbReference type="SUPFAM" id="SSF54001">
    <property type="entry name" value="Cysteine proteinases"/>
    <property type="match status" value="1"/>
</dbReference>
<feature type="chain" id="PRO_5046776079" evidence="2">
    <location>
        <begin position="26"/>
        <end position="566"/>
    </location>
</feature>
<dbReference type="Pfam" id="PF09479">
    <property type="entry name" value="Flg_new"/>
    <property type="match status" value="2"/>
</dbReference>
<dbReference type="InterPro" id="IPR002931">
    <property type="entry name" value="Transglutaminase-like"/>
</dbReference>
<name>A0ABR8YV26_9CLOT</name>
<dbReference type="RefSeq" id="WP_191741081.1">
    <property type="nucleotide sequence ID" value="NZ_JACSQB010000112.1"/>
</dbReference>
<evidence type="ECO:0000313" key="4">
    <source>
        <dbReference type="EMBL" id="MBD8048127.1"/>
    </source>
</evidence>
<sequence>MKRILTLILAVVMIMAILPTTEVHAATGNLEEHKRILKSERTDGYALDYYSLDLDFYNRQLEGSSFVDEQAAIVNKIIAGTTSEYEKAQAVFDWLVQNMIYSSAGSSSERTKGLPLWQYGTCETFASTTSTFFRLAGFPVKQVGGSAFSYGSWGAHKWNHVYVGNRWVYVDTVWGDFDIPVEEWTMDHKLSAGFINPEWNGTLTVLDTSTHQEVMTIGPIPLGTPLGDIPELSSINLSIDLEGKYPIRLHDKFNSTYEAVWTKTHRVSFEIQLDNANKSLVPHVVDETDGNLNSFIIVPDGAKLPQVKLPVKSGYTFIGWRELFNDKAPIWNEDTDKVTDDISFVAVFKKGTVNYTVKYNTNGGTAVKDTTIKANTSIKKPADPKRTGYKFTGWYKDSALKEAWNFSTDLVRRNTTLYAGWESTNNAKPTASKVLVNGKAVEFDAYTINNNNYFKLRDLAQAVNNTEKNFEVTWDGKKNAINLISNKAYTPAGGELSKGDGKAKAATLSTSKIFKDGKEISLTAYTINGNNYFKLRDIAKAFDIGVTWDSKTNTIGIDTAISYVEE</sequence>
<dbReference type="Pfam" id="PF01841">
    <property type="entry name" value="Transglut_core"/>
    <property type="match status" value="1"/>
</dbReference>
<accession>A0ABR8YV26</accession>
<comment type="caution">
    <text evidence="4">The sequence shown here is derived from an EMBL/GenBank/DDBJ whole genome shotgun (WGS) entry which is preliminary data.</text>
</comment>
<dbReference type="InterPro" id="IPR038765">
    <property type="entry name" value="Papain-like_cys_pep_sf"/>
</dbReference>
<proteinExistence type="predicted"/>
<evidence type="ECO:0000256" key="1">
    <source>
        <dbReference type="ARBA" id="ARBA00004196"/>
    </source>
</evidence>
<dbReference type="InterPro" id="IPR013378">
    <property type="entry name" value="InlB-like_B-rpt"/>
</dbReference>
<dbReference type="SMART" id="SM00460">
    <property type="entry name" value="TGc"/>
    <property type="match status" value="1"/>
</dbReference>
<gene>
    <name evidence="4" type="ORF">H9637_13955</name>
</gene>
<keyword evidence="2" id="KW-0732">Signal</keyword>
<reference evidence="4 5" key="1">
    <citation type="submission" date="2020-08" db="EMBL/GenBank/DDBJ databases">
        <title>A Genomic Blueprint of the Chicken Gut Microbiome.</title>
        <authorList>
            <person name="Gilroy R."/>
            <person name="Ravi A."/>
            <person name="Getino M."/>
            <person name="Pursley I."/>
            <person name="Horton D.L."/>
            <person name="Alikhan N.-F."/>
            <person name="Baker D."/>
            <person name="Gharbi K."/>
            <person name="Hall N."/>
            <person name="Watson M."/>
            <person name="Adriaenssens E.M."/>
            <person name="Foster-Nyarko E."/>
            <person name="Jarju S."/>
            <person name="Secka A."/>
            <person name="Antonio M."/>
            <person name="Oren A."/>
            <person name="Chaudhuri R."/>
            <person name="La Ragione R.M."/>
            <person name="Hildebrand F."/>
            <person name="Pallen M.J."/>
        </authorList>
    </citation>
    <scope>NUCLEOTIDE SEQUENCE [LARGE SCALE GENOMIC DNA]</scope>
    <source>
        <strain evidence="4 5">N37</strain>
    </source>
</reference>
<feature type="signal peptide" evidence="2">
    <location>
        <begin position="1"/>
        <end position="25"/>
    </location>
</feature>
<protein>
    <submittedName>
        <fullName evidence="4">InlB B-repeat-containing protein</fullName>
    </submittedName>
</protein>
<evidence type="ECO:0000313" key="5">
    <source>
        <dbReference type="Proteomes" id="UP000627166"/>
    </source>
</evidence>
<dbReference type="Gene3D" id="2.60.40.4270">
    <property type="entry name" value="Listeria-Bacteroides repeat domain"/>
    <property type="match status" value="1"/>
</dbReference>
<dbReference type="Pfam" id="PF07833">
    <property type="entry name" value="Cu_amine_oxidN1"/>
    <property type="match status" value="1"/>
</dbReference>
<dbReference type="NCBIfam" id="TIGR02543">
    <property type="entry name" value="List_Bact_rpt"/>
    <property type="match status" value="1"/>
</dbReference>
<dbReference type="InterPro" id="IPR012854">
    <property type="entry name" value="Cu_amine_oxidase-like_N"/>
</dbReference>
<feature type="domain" description="Transglutaminase-like" evidence="3">
    <location>
        <begin position="114"/>
        <end position="174"/>
    </location>
</feature>
<dbReference type="InterPro" id="IPR042229">
    <property type="entry name" value="Listeria/Bacterioides_rpt_sf"/>
</dbReference>
<keyword evidence="5" id="KW-1185">Reference proteome</keyword>
<evidence type="ECO:0000256" key="2">
    <source>
        <dbReference type="SAM" id="SignalP"/>
    </source>
</evidence>
<organism evidence="4 5">
    <name type="scientific">Clostridium faecium</name>
    <dbReference type="NCBI Taxonomy" id="2762223"/>
    <lineage>
        <taxon>Bacteria</taxon>
        <taxon>Bacillati</taxon>
        <taxon>Bacillota</taxon>
        <taxon>Clostridia</taxon>
        <taxon>Eubacteriales</taxon>
        <taxon>Clostridiaceae</taxon>
        <taxon>Clostridium</taxon>
    </lineage>
</organism>
<dbReference type="Proteomes" id="UP000627166">
    <property type="component" value="Unassembled WGS sequence"/>
</dbReference>
<evidence type="ECO:0000259" key="3">
    <source>
        <dbReference type="SMART" id="SM00460"/>
    </source>
</evidence>
<dbReference type="EMBL" id="JACSQB010000112">
    <property type="protein sequence ID" value="MBD8048127.1"/>
    <property type="molecule type" value="Genomic_DNA"/>
</dbReference>